<keyword evidence="11" id="KW-1185">Reference proteome</keyword>
<keyword evidence="4 8" id="KW-0479">Metal-binding</keyword>
<evidence type="ECO:0000256" key="7">
    <source>
        <dbReference type="ARBA" id="ARBA00048045"/>
    </source>
</evidence>
<comment type="cofactor">
    <cofactor evidence="8">
        <name>Zn(2+)</name>
        <dbReference type="ChEBI" id="CHEBI:29105"/>
    </cofactor>
    <text evidence="8">Binds 1 zinc ion per subunit.</text>
</comment>
<evidence type="ECO:0000256" key="1">
    <source>
        <dbReference type="ARBA" id="ARBA00010669"/>
    </source>
</evidence>
<dbReference type="EC" id="3.5.4.33" evidence="8"/>
<dbReference type="Proteomes" id="UP000058020">
    <property type="component" value="Chromosome"/>
</dbReference>
<evidence type="ECO:0000256" key="5">
    <source>
        <dbReference type="ARBA" id="ARBA00022801"/>
    </source>
</evidence>
<dbReference type="GO" id="GO:0002100">
    <property type="term" value="P:tRNA wobble adenosine to inosine editing"/>
    <property type="evidence" value="ECO:0007669"/>
    <property type="project" value="UniProtKB-UniRule"/>
</dbReference>
<comment type="subunit">
    <text evidence="2 8">Homodimer.</text>
</comment>
<accession>A0A0M3TU32</accession>
<sequence length="150" mass="16573">MTDKEWMELAIQQAKLAKNIDEVPVGAVLVRDEQLIASAHNQPISTNDPTAHAEIQVLRAAGKKLNNYRLPNTTLYVTLEPCTMCLGAMIHARVSRVVFGAYDPKTGVCGSCQDLATSACFNHSIKTQGGILADECKDLLQRFFKNRRNK</sequence>
<evidence type="ECO:0000313" key="11">
    <source>
        <dbReference type="Proteomes" id="UP000058020"/>
    </source>
</evidence>
<dbReference type="InterPro" id="IPR002125">
    <property type="entry name" value="CMP_dCMP_dom"/>
</dbReference>
<organism evidence="10 11">
    <name type="scientific">Candidatus Thioglobus autotrophicus</name>
    <dbReference type="NCBI Taxonomy" id="1705394"/>
    <lineage>
        <taxon>Bacteria</taxon>
        <taxon>Pseudomonadati</taxon>
        <taxon>Pseudomonadota</taxon>
        <taxon>Gammaproteobacteria</taxon>
        <taxon>Candidatus Pseudothioglobaceae</taxon>
        <taxon>Candidatus Thioglobus</taxon>
    </lineage>
</organism>
<comment type="function">
    <text evidence="8">Catalyzes the deamination of adenosine to inosine at the wobble position 34 of tRNA(Arg2).</text>
</comment>
<comment type="similarity">
    <text evidence="1">Belongs to the cytidine and deoxycytidylate deaminase family. ADAT2 subfamily.</text>
</comment>
<feature type="domain" description="CMP/dCMP-type deaminase" evidence="9">
    <location>
        <begin position="1"/>
        <end position="122"/>
    </location>
</feature>
<evidence type="ECO:0000256" key="6">
    <source>
        <dbReference type="ARBA" id="ARBA00022833"/>
    </source>
</evidence>
<feature type="binding site" evidence="8">
    <location>
        <position position="85"/>
    </location>
    <ligand>
        <name>Zn(2+)</name>
        <dbReference type="ChEBI" id="CHEBI:29105"/>
        <note>catalytic</note>
    </ligand>
</feature>
<dbReference type="HAMAP" id="MF_00972">
    <property type="entry name" value="tRNA_aden_deaminase"/>
    <property type="match status" value="1"/>
</dbReference>
<reference evidence="10 11" key="1">
    <citation type="journal article" date="2015" name="Genome Announc.">
        <title>Genome Sequence of 'Candidatus Thioglobus autotrophica' Strain EF1, a Chemoautotroph from the SUP05 Clade of Marine Gammaproteobacteria.</title>
        <authorList>
            <person name="Shah V."/>
            <person name="Morris R.M."/>
        </authorList>
    </citation>
    <scope>NUCLEOTIDE SEQUENCE [LARGE SCALE GENOMIC DNA]</scope>
    <source>
        <strain evidence="10 11">EF1</strain>
    </source>
</reference>
<dbReference type="GO" id="GO:0008270">
    <property type="term" value="F:zinc ion binding"/>
    <property type="evidence" value="ECO:0007669"/>
    <property type="project" value="UniProtKB-UniRule"/>
</dbReference>
<feature type="binding site" evidence="8">
    <location>
        <position position="52"/>
    </location>
    <ligand>
        <name>Zn(2+)</name>
        <dbReference type="ChEBI" id="CHEBI:29105"/>
        <note>catalytic</note>
    </ligand>
</feature>
<evidence type="ECO:0000256" key="3">
    <source>
        <dbReference type="ARBA" id="ARBA00022694"/>
    </source>
</evidence>
<dbReference type="CDD" id="cd01285">
    <property type="entry name" value="nucleoside_deaminase"/>
    <property type="match status" value="1"/>
</dbReference>
<dbReference type="InterPro" id="IPR016193">
    <property type="entry name" value="Cytidine_deaminase-like"/>
</dbReference>
<dbReference type="PROSITE" id="PS00903">
    <property type="entry name" value="CYT_DCMP_DEAMINASES_1"/>
    <property type="match status" value="1"/>
</dbReference>
<evidence type="ECO:0000256" key="8">
    <source>
        <dbReference type="HAMAP-Rule" id="MF_00972"/>
    </source>
</evidence>
<dbReference type="PROSITE" id="PS51747">
    <property type="entry name" value="CYT_DCMP_DEAMINASES_2"/>
    <property type="match status" value="1"/>
</dbReference>
<dbReference type="PATRIC" id="fig|1705394.5.peg.530"/>
<keyword evidence="6 8" id="KW-0862">Zinc</keyword>
<dbReference type="STRING" id="1705394.SP60_02615"/>
<gene>
    <name evidence="8" type="primary">tadA</name>
    <name evidence="10" type="ORF">SP60_02615</name>
</gene>
<dbReference type="NCBIfam" id="NF008113">
    <property type="entry name" value="PRK10860.1"/>
    <property type="match status" value="1"/>
</dbReference>
<evidence type="ECO:0000256" key="2">
    <source>
        <dbReference type="ARBA" id="ARBA00011738"/>
    </source>
</evidence>
<comment type="catalytic activity">
    <reaction evidence="7 8">
        <text>adenosine(34) in tRNA + H2O + H(+) = inosine(34) in tRNA + NH4(+)</text>
        <dbReference type="Rhea" id="RHEA:43168"/>
        <dbReference type="Rhea" id="RHEA-COMP:10373"/>
        <dbReference type="Rhea" id="RHEA-COMP:10374"/>
        <dbReference type="ChEBI" id="CHEBI:15377"/>
        <dbReference type="ChEBI" id="CHEBI:15378"/>
        <dbReference type="ChEBI" id="CHEBI:28938"/>
        <dbReference type="ChEBI" id="CHEBI:74411"/>
        <dbReference type="ChEBI" id="CHEBI:82852"/>
        <dbReference type="EC" id="3.5.4.33"/>
    </reaction>
</comment>
<keyword evidence="5 8" id="KW-0378">Hydrolase</keyword>
<dbReference type="InterPro" id="IPR028883">
    <property type="entry name" value="tRNA_aden_deaminase"/>
</dbReference>
<dbReference type="Gene3D" id="3.40.140.10">
    <property type="entry name" value="Cytidine Deaminase, domain 2"/>
    <property type="match status" value="1"/>
</dbReference>
<dbReference type="PANTHER" id="PTHR11079:SF202">
    <property type="entry name" value="TRNA-SPECIFIC ADENOSINE DEAMINASE"/>
    <property type="match status" value="1"/>
</dbReference>
<dbReference type="AlphaFoldDB" id="A0A0M3TU32"/>
<proteinExistence type="inferred from homology"/>
<dbReference type="Pfam" id="PF14437">
    <property type="entry name" value="MafB19-deam"/>
    <property type="match status" value="1"/>
</dbReference>
<evidence type="ECO:0000313" key="10">
    <source>
        <dbReference type="EMBL" id="ALE52225.1"/>
    </source>
</evidence>
<feature type="binding site" evidence="8">
    <location>
        <position position="82"/>
    </location>
    <ligand>
        <name>Zn(2+)</name>
        <dbReference type="ChEBI" id="CHEBI:29105"/>
        <note>catalytic</note>
    </ligand>
</feature>
<dbReference type="FunFam" id="3.40.140.10:FF:000005">
    <property type="entry name" value="tRNA-specific adenosine deaminase"/>
    <property type="match status" value="1"/>
</dbReference>
<keyword evidence="3 8" id="KW-0819">tRNA processing</keyword>
<dbReference type="GO" id="GO:0052717">
    <property type="term" value="F:tRNA-specific adenosine-34 deaminase activity"/>
    <property type="evidence" value="ECO:0007669"/>
    <property type="project" value="UniProtKB-UniRule"/>
</dbReference>
<name>A0A0M3TU32_9GAMM</name>
<dbReference type="InterPro" id="IPR058535">
    <property type="entry name" value="MafB19-deam"/>
</dbReference>
<dbReference type="KEGG" id="tho:SP60_02615"/>
<dbReference type="PANTHER" id="PTHR11079">
    <property type="entry name" value="CYTOSINE DEAMINASE FAMILY MEMBER"/>
    <property type="match status" value="1"/>
</dbReference>
<protein>
    <recommendedName>
        <fullName evidence="8">tRNA-specific adenosine deaminase</fullName>
        <ecNumber evidence="8">3.5.4.33</ecNumber>
    </recommendedName>
</protein>
<dbReference type="InterPro" id="IPR016192">
    <property type="entry name" value="APOBEC/CMP_deaminase_Zn-bd"/>
</dbReference>
<evidence type="ECO:0000259" key="9">
    <source>
        <dbReference type="PROSITE" id="PS51747"/>
    </source>
</evidence>
<evidence type="ECO:0000256" key="4">
    <source>
        <dbReference type="ARBA" id="ARBA00022723"/>
    </source>
</evidence>
<dbReference type="SUPFAM" id="SSF53927">
    <property type="entry name" value="Cytidine deaminase-like"/>
    <property type="match status" value="1"/>
</dbReference>
<feature type="active site" description="Proton donor" evidence="8">
    <location>
        <position position="54"/>
    </location>
</feature>
<dbReference type="RefSeq" id="WP_053951162.1">
    <property type="nucleotide sequence ID" value="NZ_CP010552.1"/>
</dbReference>
<dbReference type="EMBL" id="CP010552">
    <property type="protein sequence ID" value="ALE52225.1"/>
    <property type="molecule type" value="Genomic_DNA"/>
</dbReference>